<evidence type="ECO:0000256" key="7">
    <source>
        <dbReference type="PROSITE-ProRule" id="PRU01379"/>
    </source>
</evidence>
<comment type="caution">
    <text evidence="7">Lacks conserved residue(s) required for the propagation of feature annotation.</text>
</comment>
<evidence type="ECO:0000256" key="4">
    <source>
        <dbReference type="ARBA" id="ARBA00022801"/>
    </source>
</evidence>
<dbReference type="InterPro" id="IPR000834">
    <property type="entry name" value="Peptidase_M14"/>
</dbReference>
<evidence type="ECO:0000256" key="9">
    <source>
        <dbReference type="SAM" id="SignalP"/>
    </source>
</evidence>
<dbReference type="SUPFAM" id="SSF53187">
    <property type="entry name" value="Zn-dependent exopeptidases"/>
    <property type="match status" value="1"/>
</dbReference>
<dbReference type="RefSeq" id="WP_379977358.1">
    <property type="nucleotide sequence ID" value="NZ_JBHSFV010000002.1"/>
</dbReference>
<evidence type="ECO:0000256" key="3">
    <source>
        <dbReference type="ARBA" id="ARBA00022670"/>
    </source>
</evidence>
<name>A0ABV9HTY8_9FLAO</name>
<protein>
    <submittedName>
        <fullName evidence="11">M14 family metallopeptidase</fullName>
    </submittedName>
</protein>
<evidence type="ECO:0000256" key="1">
    <source>
        <dbReference type="ARBA" id="ARBA00001947"/>
    </source>
</evidence>
<evidence type="ECO:0000259" key="10">
    <source>
        <dbReference type="PROSITE" id="PS52035"/>
    </source>
</evidence>
<keyword evidence="6" id="KW-0482">Metalloprotease</keyword>
<dbReference type="EMBL" id="JBHSFV010000002">
    <property type="protein sequence ID" value="MFC4633165.1"/>
    <property type="molecule type" value="Genomic_DNA"/>
</dbReference>
<reference evidence="12" key="1">
    <citation type="journal article" date="2019" name="Int. J. Syst. Evol. Microbiol.">
        <title>The Global Catalogue of Microorganisms (GCM) 10K type strain sequencing project: providing services to taxonomists for standard genome sequencing and annotation.</title>
        <authorList>
            <consortium name="The Broad Institute Genomics Platform"/>
            <consortium name="The Broad Institute Genome Sequencing Center for Infectious Disease"/>
            <person name="Wu L."/>
            <person name="Ma J."/>
        </authorList>
    </citation>
    <scope>NUCLEOTIDE SEQUENCE [LARGE SCALE GENOMIC DNA]</scope>
    <source>
        <strain evidence="12">YJ-61-S</strain>
    </source>
</reference>
<sequence length="535" mass="59503">MKQNSLFSLVLVCVMCFSSHAQTDYRNEQQVTAALKSMASQHSQAQLTSLVKTAGGKDIWMLTLSDGAPDSHPGIAVMGGVQGDHLLGTELALNMANNILTNHREVLKKTTFYIFPNLSPDATAQYFAATKFARHGNATQTDDDRDGQVNEDPFEDLDGNGIITMMRVENPTGIYKMLEEDPRIMVMSDPNQGERGNYDLLTEGRDNDKDGDFNEDGLGGVAFNKNFTFNFPYFTKGSGEHPVSELEHRAVIDFLYTQWNLYAILTFSEENNLSKPLKYNKGGASKRVITSILEDDELINEMLSETYNKLIPPTNAPNGSAQGGSAFEWAYFHFGRLAMSTPGWWPQKFEGDSINAAPENEKANFLAYAEQQGINAFTPWKEIRHPDFPDHKVEVGGMHPFVMKNPPYALVDSIAGKHTDFILEVAAMQPELQLVNLKQEKVGNNLTRITVDLHNNGLLPTHTQMGDKSRWLRKINVYLKTNKNQQLISGKPRHVIEKIDGDDSITLSWLIQGSGNVTLEATVPQAGTATKTINL</sequence>
<gene>
    <name evidence="11" type="ORF">ACFO3O_04565</name>
</gene>
<keyword evidence="5" id="KW-0862">Zinc</keyword>
<evidence type="ECO:0000256" key="5">
    <source>
        <dbReference type="ARBA" id="ARBA00022833"/>
    </source>
</evidence>
<accession>A0ABV9HTY8</accession>
<comment type="similarity">
    <text evidence="2 7">Belongs to the peptidase M14 family.</text>
</comment>
<dbReference type="Gene3D" id="3.40.630.10">
    <property type="entry name" value="Zn peptidases"/>
    <property type="match status" value="1"/>
</dbReference>
<feature type="domain" description="Peptidase M14" evidence="10">
    <location>
        <begin position="24"/>
        <end position="372"/>
    </location>
</feature>
<proteinExistence type="inferred from homology"/>
<evidence type="ECO:0000313" key="11">
    <source>
        <dbReference type="EMBL" id="MFC4633165.1"/>
    </source>
</evidence>
<comment type="cofactor">
    <cofactor evidence="1">
        <name>Zn(2+)</name>
        <dbReference type="ChEBI" id="CHEBI:29105"/>
    </cofactor>
</comment>
<dbReference type="SMART" id="SM00631">
    <property type="entry name" value="Zn_pept"/>
    <property type="match status" value="1"/>
</dbReference>
<evidence type="ECO:0000256" key="6">
    <source>
        <dbReference type="ARBA" id="ARBA00023049"/>
    </source>
</evidence>
<evidence type="ECO:0000256" key="8">
    <source>
        <dbReference type="SAM" id="MobiDB-lite"/>
    </source>
</evidence>
<keyword evidence="12" id="KW-1185">Reference proteome</keyword>
<dbReference type="PROSITE" id="PS52035">
    <property type="entry name" value="PEPTIDASE_M14"/>
    <property type="match status" value="1"/>
</dbReference>
<feature type="signal peptide" evidence="9">
    <location>
        <begin position="1"/>
        <end position="21"/>
    </location>
</feature>
<evidence type="ECO:0000313" key="12">
    <source>
        <dbReference type="Proteomes" id="UP001596043"/>
    </source>
</evidence>
<organism evidence="11 12">
    <name type="scientific">Dokdonia ponticola</name>
    <dbReference type="NCBI Taxonomy" id="2041041"/>
    <lineage>
        <taxon>Bacteria</taxon>
        <taxon>Pseudomonadati</taxon>
        <taxon>Bacteroidota</taxon>
        <taxon>Flavobacteriia</taxon>
        <taxon>Flavobacteriales</taxon>
        <taxon>Flavobacteriaceae</taxon>
        <taxon>Dokdonia</taxon>
    </lineage>
</organism>
<dbReference type="Pfam" id="PF00246">
    <property type="entry name" value="Peptidase_M14"/>
    <property type="match status" value="1"/>
</dbReference>
<keyword evidence="3" id="KW-0645">Protease</keyword>
<comment type="caution">
    <text evidence="11">The sequence shown here is derived from an EMBL/GenBank/DDBJ whole genome shotgun (WGS) entry which is preliminary data.</text>
</comment>
<dbReference type="PANTHER" id="PTHR11705:SF143">
    <property type="entry name" value="SLL0236 PROTEIN"/>
    <property type="match status" value="1"/>
</dbReference>
<feature type="chain" id="PRO_5045102347" evidence="9">
    <location>
        <begin position="22"/>
        <end position="535"/>
    </location>
</feature>
<evidence type="ECO:0000256" key="2">
    <source>
        <dbReference type="ARBA" id="ARBA00005988"/>
    </source>
</evidence>
<feature type="region of interest" description="Disordered" evidence="8">
    <location>
        <begin position="137"/>
        <end position="156"/>
    </location>
</feature>
<dbReference type="PANTHER" id="PTHR11705">
    <property type="entry name" value="PROTEASE FAMILY M14 CARBOXYPEPTIDASE A,B"/>
    <property type="match status" value="1"/>
</dbReference>
<dbReference type="Proteomes" id="UP001596043">
    <property type="component" value="Unassembled WGS sequence"/>
</dbReference>
<keyword evidence="4" id="KW-0378">Hydrolase</keyword>
<dbReference type="CDD" id="cd06905">
    <property type="entry name" value="M14-like"/>
    <property type="match status" value="1"/>
</dbReference>
<keyword evidence="9" id="KW-0732">Signal</keyword>